<sequence>MKYAFIDYENLNSLDGLALQDYDRIFLFIGASNNQTDIHLTEKFSDEINITLIKIKSVAKNNVDFHLAYYLGKLDEKSDKSVEFYILSNDQGYDGICDFISHKKQGRVCLRKGISFEKPKTSVANTNSTAETKFNNAFAKYTQHMAKQKINRLPTKLKGLQNNIRSHTGLVNISVKEADKIVAKVIDKLIENKRIKIVDNKVSYL</sequence>
<evidence type="ECO:0000313" key="2">
    <source>
        <dbReference type="EMBL" id="QLB39892.1"/>
    </source>
</evidence>
<feature type="domain" description="PIN-like" evidence="1">
    <location>
        <begin position="5"/>
        <end position="102"/>
    </location>
</feature>
<evidence type="ECO:0000259" key="1">
    <source>
        <dbReference type="Pfam" id="PF18475"/>
    </source>
</evidence>
<dbReference type="Pfam" id="PF18475">
    <property type="entry name" value="PIN7"/>
    <property type="match status" value="1"/>
</dbReference>
<organism evidence="2 3">
    <name type="scientific">Mannheimia pernigra</name>
    <dbReference type="NCBI Taxonomy" id="111844"/>
    <lineage>
        <taxon>Bacteria</taxon>
        <taxon>Pseudomonadati</taxon>
        <taxon>Pseudomonadota</taxon>
        <taxon>Gammaproteobacteria</taxon>
        <taxon>Pasteurellales</taxon>
        <taxon>Pasteurellaceae</taxon>
        <taxon>Mannheimia</taxon>
    </lineage>
</organism>
<name>A0A7D5HRZ5_9PAST</name>
<gene>
    <name evidence="2" type="ORF">HV559_02820</name>
</gene>
<reference evidence="2 3" key="1">
    <citation type="submission" date="2020-06" db="EMBL/GenBank/DDBJ databases">
        <title>Mannheimia pernigra sp. nov. isolated from bovine respiratory tract.</title>
        <authorList>
            <person name="Kuhnert P."/>
            <person name="Akarsu-Egger H."/>
        </authorList>
    </citation>
    <scope>NUCLEOTIDE SEQUENCE [LARGE SCALE GENOMIC DNA]</scope>
    <source>
        <strain evidence="2 3">BNO311</strain>
    </source>
</reference>
<accession>A0A7D5HRZ5</accession>
<proteinExistence type="predicted"/>
<dbReference type="RefSeq" id="WP_176809505.1">
    <property type="nucleotide sequence ID" value="NZ_CP055306.1"/>
</dbReference>
<dbReference type="InterPro" id="IPR041494">
    <property type="entry name" value="PIN7"/>
</dbReference>
<evidence type="ECO:0000313" key="3">
    <source>
        <dbReference type="Proteomes" id="UP000509660"/>
    </source>
</evidence>
<dbReference type="Proteomes" id="UP000509660">
    <property type="component" value="Chromosome"/>
</dbReference>
<protein>
    <recommendedName>
        <fullName evidence="1">PIN-like domain-containing protein</fullName>
    </recommendedName>
</protein>
<dbReference type="AlphaFoldDB" id="A0A7D5HRZ5"/>
<keyword evidence="3" id="KW-1185">Reference proteome</keyword>
<dbReference type="EMBL" id="CP055306">
    <property type="protein sequence ID" value="QLB39892.1"/>
    <property type="molecule type" value="Genomic_DNA"/>
</dbReference>